<accession>A0AAW0SDU7</accession>
<evidence type="ECO:0008006" key="5">
    <source>
        <dbReference type="Google" id="ProtNLM"/>
    </source>
</evidence>
<feature type="compositionally biased region" description="Polar residues" evidence="1">
    <location>
        <begin position="79"/>
        <end position="95"/>
    </location>
</feature>
<evidence type="ECO:0000313" key="3">
    <source>
        <dbReference type="EMBL" id="KAK8372867.1"/>
    </source>
</evidence>
<keyword evidence="2" id="KW-0472">Membrane</keyword>
<evidence type="ECO:0000256" key="2">
    <source>
        <dbReference type="SAM" id="Phobius"/>
    </source>
</evidence>
<feature type="region of interest" description="Disordered" evidence="1">
    <location>
        <begin position="61"/>
        <end position="115"/>
    </location>
</feature>
<evidence type="ECO:0000256" key="1">
    <source>
        <dbReference type="SAM" id="MobiDB-lite"/>
    </source>
</evidence>
<keyword evidence="2" id="KW-1133">Transmembrane helix</keyword>
<protein>
    <recommendedName>
        <fullName evidence="5">Transmembrane protein</fullName>
    </recommendedName>
</protein>
<sequence>MRQVSGVERQVSGVERQVQGVERQVPAPRRRPGVTSSAAPLAVHKLPHKILPVTSHRLDAHATTAARPTHAVTPVGYSRGQQSTQDRLQHSTTPRNDTEIASGAVSFSPGGSRRLSRLSFPPSLSSSMDKPVRLASLAMVALVVVAALTTMAMVVESASVRERKPTNHSNNTSVIAVPSDLLVRLVEVTQSLHNLLPRRSVSDGNIEATQETAGLKGASGEERILTLALTQHALLQHRMEELLTQTGKVSSPGGGAAGRTRRS</sequence>
<dbReference type="EMBL" id="JARAKH010001513">
    <property type="protein sequence ID" value="KAK8372867.1"/>
    <property type="molecule type" value="Genomic_DNA"/>
</dbReference>
<proteinExistence type="predicted"/>
<feature type="transmembrane region" description="Helical" evidence="2">
    <location>
        <begin position="134"/>
        <end position="155"/>
    </location>
</feature>
<dbReference type="AlphaFoldDB" id="A0AAW0SDU7"/>
<name>A0AAW0SDU7_SCYPA</name>
<gene>
    <name evidence="3" type="ORF">O3P69_019009</name>
</gene>
<comment type="caution">
    <text evidence="3">The sequence shown here is derived from an EMBL/GenBank/DDBJ whole genome shotgun (WGS) entry which is preliminary data.</text>
</comment>
<feature type="region of interest" description="Disordered" evidence="1">
    <location>
        <begin position="1"/>
        <end position="37"/>
    </location>
</feature>
<feature type="compositionally biased region" description="Low complexity" evidence="1">
    <location>
        <begin position="61"/>
        <end position="75"/>
    </location>
</feature>
<keyword evidence="2" id="KW-0812">Transmembrane</keyword>
<feature type="compositionally biased region" description="Low complexity" evidence="1">
    <location>
        <begin position="106"/>
        <end position="115"/>
    </location>
</feature>
<evidence type="ECO:0000313" key="4">
    <source>
        <dbReference type="Proteomes" id="UP001487740"/>
    </source>
</evidence>
<keyword evidence="4" id="KW-1185">Reference proteome</keyword>
<reference evidence="3 4" key="1">
    <citation type="submission" date="2023-03" db="EMBL/GenBank/DDBJ databases">
        <title>High-quality genome of Scylla paramamosain provides insights in environmental adaptation.</title>
        <authorList>
            <person name="Zhang L."/>
        </authorList>
    </citation>
    <scope>NUCLEOTIDE SEQUENCE [LARGE SCALE GENOMIC DNA]</scope>
    <source>
        <strain evidence="3">LZ_2023a</strain>
        <tissue evidence="3">Muscle</tissue>
    </source>
</reference>
<feature type="compositionally biased region" description="Low complexity" evidence="1">
    <location>
        <begin position="13"/>
        <end position="25"/>
    </location>
</feature>
<organism evidence="3 4">
    <name type="scientific">Scylla paramamosain</name>
    <name type="common">Mud crab</name>
    <dbReference type="NCBI Taxonomy" id="85552"/>
    <lineage>
        <taxon>Eukaryota</taxon>
        <taxon>Metazoa</taxon>
        <taxon>Ecdysozoa</taxon>
        <taxon>Arthropoda</taxon>
        <taxon>Crustacea</taxon>
        <taxon>Multicrustacea</taxon>
        <taxon>Malacostraca</taxon>
        <taxon>Eumalacostraca</taxon>
        <taxon>Eucarida</taxon>
        <taxon>Decapoda</taxon>
        <taxon>Pleocyemata</taxon>
        <taxon>Brachyura</taxon>
        <taxon>Eubrachyura</taxon>
        <taxon>Portunoidea</taxon>
        <taxon>Portunidae</taxon>
        <taxon>Portuninae</taxon>
        <taxon>Scylla</taxon>
    </lineage>
</organism>
<dbReference type="Proteomes" id="UP001487740">
    <property type="component" value="Unassembled WGS sequence"/>
</dbReference>